<reference evidence="3 4" key="1">
    <citation type="journal article" date="2015" name="Genome Announc.">
        <title>Complete Genome Sequence of the Type Strain Corynebacterium mustelae DSM 45274, Isolated from Various Tissues of a Male Ferret with Lethal Sepsis.</title>
        <authorList>
            <person name="Ruckert C."/>
            <person name="Eimer J."/>
            <person name="Winkler A."/>
            <person name="Tauch A."/>
        </authorList>
    </citation>
    <scope>NUCLEOTIDE SEQUENCE [LARGE SCALE GENOMIC DNA]</scope>
    <source>
        <strain evidence="3 4">DSM 45274</strain>
    </source>
</reference>
<comment type="caution">
    <text evidence="1">Lacks conserved residue(s) required for the propagation of feature annotation.</text>
</comment>
<dbReference type="STRING" id="571915.CMUST_05765"/>
<dbReference type="EMBL" id="CP011542">
    <property type="protein sequence ID" value="AKK05489.1"/>
    <property type="molecule type" value="Genomic_DNA"/>
</dbReference>
<organism evidence="3 4">
    <name type="scientific">Corynebacterium mustelae</name>
    <dbReference type="NCBI Taxonomy" id="571915"/>
    <lineage>
        <taxon>Bacteria</taxon>
        <taxon>Bacillati</taxon>
        <taxon>Actinomycetota</taxon>
        <taxon>Actinomycetes</taxon>
        <taxon>Mycobacteriales</taxon>
        <taxon>Corynebacteriaceae</taxon>
        <taxon>Corynebacterium</taxon>
    </lineage>
</organism>
<feature type="domain" description="HIT" evidence="2">
    <location>
        <begin position="21"/>
        <end position="128"/>
    </location>
</feature>
<dbReference type="AlphaFoldDB" id="A0A0G3GWE6"/>
<keyword evidence="4" id="KW-1185">Reference proteome</keyword>
<dbReference type="GO" id="GO:0016787">
    <property type="term" value="F:hydrolase activity"/>
    <property type="evidence" value="ECO:0007669"/>
    <property type="project" value="UniProtKB-KW"/>
</dbReference>
<name>A0A0G3GWE6_9CORY</name>
<evidence type="ECO:0000256" key="1">
    <source>
        <dbReference type="PROSITE-ProRule" id="PRU00464"/>
    </source>
</evidence>
<evidence type="ECO:0000259" key="2">
    <source>
        <dbReference type="PROSITE" id="PS51084"/>
    </source>
</evidence>
<dbReference type="Pfam" id="PF01230">
    <property type="entry name" value="HIT"/>
    <property type="match status" value="1"/>
</dbReference>
<evidence type="ECO:0000313" key="3">
    <source>
        <dbReference type="EMBL" id="AKK05489.1"/>
    </source>
</evidence>
<dbReference type="SUPFAM" id="SSF54197">
    <property type="entry name" value="HIT-like"/>
    <property type="match status" value="1"/>
</dbReference>
<dbReference type="PATRIC" id="fig|571915.4.peg.1224"/>
<accession>A0A0G3GWE6</accession>
<dbReference type="Gene3D" id="3.30.428.10">
    <property type="entry name" value="HIT-like"/>
    <property type="match status" value="1"/>
</dbReference>
<proteinExistence type="predicted"/>
<reference evidence="4" key="2">
    <citation type="submission" date="2015-05" db="EMBL/GenBank/DDBJ databases">
        <title>Complete genome sequence of Corynebacterium mustelae DSM 45274, isolated from various tissues of a male ferret with lethal sepsis.</title>
        <authorList>
            <person name="Ruckert C."/>
            <person name="Albersmeier A."/>
            <person name="Winkler A."/>
            <person name="Tauch A."/>
        </authorList>
    </citation>
    <scope>NUCLEOTIDE SEQUENCE [LARGE SCALE GENOMIC DNA]</scope>
    <source>
        <strain evidence="4">DSM 45274</strain>
    </source>
</reference>
<dbReference type="InterPro" id="IPR036265">
    <property type="entry name" value="HIT-like_sf"/>
</dbReference>
<gene>
    <name evidence="3" type="ORF">CMUST_05765</name>
</gene>
<protein>
    <submittedName>
        <fullName evidence="3">HIT family hydrolase, diadenosine tetraphosphate hydrolase</fullName>
    </submittedName>
</protein>
<dbReference type="Proteomes" id="UP000035199">
    <property type="component" value="Chromosome"/>
</dbReference>
<evidence type="ECO:0000313" key="4">
    <source>
        <dbReference type="Proteomes" id="UP000035199"/>
    </source>
</evidence>
<sequence length="168" mass="19153">MIDDDMPTRKGFYMSDWRSDRIGSAIAGENPMVIAELDQAFVAIGDTQFLPGYCVVLTKQKGVNTLSDLPKPERMQFLADLDLAVSAIENVCKRRDDAFRRVNIEILGNIDPFLHAHIFPRFNWESELAAKPVWMHPSSEWSDPNNAVGPAHDELRAELREEIERLRD</sequence>
<dbReference type="PROSITE" id="PS51084">
    <property type="entry name" value="HIT_2"/>
    <property type="match status" value="1"/>
</dbReference>
<keyword evidence="3" id="KW-0378">Hydrolase</keyword>
<dbReference type="KEGG" id="cmv:CMUST_05765"/>
<dbReference type="InterPro" id="IPR011146">
    <property type="entry name" value="HIT-like"/>
</dbReference>